<accession>A0A1Y2MCS3</accession>
<organism evidence="2 3">
    <name type="scientific">Epicoccum nigrum</name>
    <name type="common">Soil fungus</name>
    <name type="synonym">Epicoccum purpurascens</name>
    <dbReference type="NCBI Taxonomy" id="105696"/>
    <lineage>
        <taxon>Eukaryota</taxon>
        <taxon>Fungi</taxon>
        <taxon>Dikarya</taxon>
        <taxon>Ascomycota</taxon>
        <taxon>Pezizomycotina</taxon>
        <taxon>Dothideomycetes</taxon>
        <taxon>Pleosporomycetidae</taxon>
        <taxon>Pleosporales</taxon>
        <taxon>Pleosporineae</taxon>
        <taxon>Didymellaceae</taxon>
        <taxon>Epicoccum</taxon>
    </lineage>
</organism>
<sequence length="495" mass="54737">MSLGCACITTKIPMFARSIWLSNTLSTWYYRKAQIIARLIYIHTAHAEIMRSQAHIVGRSGHSHQNKQTSSTSEDEVLSPGTSGFYNELFALYTHEEPMDTAPARNPNIAQDELRTHTIIPSVTTSSAGRGYADGAQYPIEQKAGAPAKPPAQSFLKKHFKKAKGIYQSGPPGDAEIFWTGVKTYLQNREVIEMVPPKKHYETRKPPTKPMPARGTNKAPANKQIQRQDSAVSYGNISRTSREVPIMLRQAAEVNKTLPRYPPVDAAFGQRPQQGKGNMLKINKPLPPTPLPCSLSPPRRVKASDLESPVDASWASPSMQTVDYASPVSLPQRNDQANLRPAVPLPQTSTRRPQKHSPVYGSQHPAGKYGVQPPAGKHKPSRSEKERNALKAKISYPIPIDPPVEMPTAHVLPQFKFEHNQTEDRQKAPSPPGWLDKFAHSTMPDLPALHKGRKRADSDVSFVCQGVVGQGEYRPAPLFTGDGDNLGQRMTGRWI</sequence>
<feature type="region of interest" description="Disordered" evidence="1">
    <location>
        <begin position="330"/>
        <end position="388"/>
    </location>
</feature>
<protein>
    <submittedName>
        <fullName evidence="2">Uncharacterized protein</fullName>
    </submittedName>
</protein>
<evidence type="ECO:0000313" key="3">
    <source>
        <dbReference type="Proteomes" id="UP000193240"/>
    </source>
</evidence>
<reference evidence="2 3" key="1">
    <citation type="journal article" date="2017" name="Genome Announc.">
        <title>Genome sequence of the saprophytic ascomycete Epicoccum nigrum ICMP 19927 strain isolated from New Zealand.</title>
        <authorList>
            <person name="Fokin M."/>
            <person name="Fleetwood D."/>
            <person name="Weir B.S."/>
            <person name="Villas-Boas S.G."/>
        </authorList>
    </citation>
    <scope>NUCLEOTIDE SEQUENCE [LARGE SCALE GENOMIC DNA]</scope>
    <source>
        <strain evidence="2 3">ICMP 19927</strain>
    </source>
</reference>
<feature type="region of interest" description="Disordered" evidence="1">
    <location>
        <begin position="200"/>
        <end position="232"/>
    </location>
</feature>
<evidence type="ECO:0000256" key="1">
    <source>
        <dbReference type="SAM" id="MobiDB-lite"/>
    </source>
</evidence>
<feature type="region of interest" description="Disordered" evidence="1">
    <location>
        <begin position="269"/>
        <end position="314"/>
    </location>
</feature>
<dbReference type="InParanoid" id="A0A1Y2MCS3"/>
<dbReference type="Proteomes" id="UP000193240">
    <property type="component" value="Unassembled WGS sequence"/>
</dbReference>
<evidence type="ECO:0000313" key="2">
    <source>
        <dbReference type="EMBL" id="OSS53870.1"/>
    </source>
</evidence>
<proteinExistence type="predicted"/>
<gene>
    <name evidence="2" type="ORF">B5807_01750</name>
</gene>
<dbReference type="AlphaFoldDB" id="A0A1Y2MCS3"/>
<name>A0A1Y2MCS3_EPING</name>
<keyword evidence="3" id="KW-1185">Reference proteome</keyword>
<feature type="region of interest" description="Disordered" evidence="1">
    <location>
        <begin position="58"/>
        <end position="78"/>
    </location>
</feature>
<dbReference type="EMBL" id="KZ107838">
    <property type="protein sequence ID" value="OSS53870.1"/>
    <property type="molecule type" value="Genomic_DNA"/>
</dbReference>
<feature type="compositionally biased region" description="Polar residues" evidence="1">
    <location>
        <begin position="223"/>
        <end position="232"/>
    </location>
</feature>